<evidence type="ECO:0000313" key="1">
    <source>
        <dbReference type="EMBL" id="RDX75008.1"/>
    </source>
</evidence>
<gene>
    <name evidence="1" type="ORF">CR513_45169</name>
</gene>
<organism evidence="1 2">
    <name type="scientific">Mucuna pruriens</name>
    <name type="common">Velvet bean</name>
    <name type="synonym">Dolichos pruriens</name>
    <dbReference type="NCBI Taxonomy" id="157652"/>
    <lineage>
        <taxon>Eukaryota</taxon>
        <taxon>Viridiplantae</taxon>
        <taxon>Streptophyta</taxon>
        <taxon>Embryophyta</taxon>
        <taxon>Tracheophyta</taxon>
        <taxon>Spermatophyta</taxon>
        <taxon>Magnoliopsida</taxon>
        <taxon>eudicotyledons</taxon>
        <taxon>Gunneridae</taxon>
        <taxon>Pentapetalae</taxon>
        <taxon>rosids</taxon>
        <taxon>fabids</taxon>
        <taxon>Fabales</taxon>
        <taxon>Fabaceae</taxon>
        <taxon>Papilionoideae</taxon>
        <taxon>50 kb inversion clade</taxon>
        <taxon>NPAAA clade</taxon>
        <taxon>indigoferoid/millettioid clade</taxon>
        <taxon>Phaseoleae</taxon>
        <taxon>Mucuna</taxon>
    </lineage>
</organism>
<keyword evidence="2" id="KW-1185">Reference proteome</keyword>
<proteinExistence type="predicted"/>
<evidence type="ECO:0000313" key="2">
    <source>
        <dbReference type="Proteomes" id="UP000257109"/>
    </source>
</evidence>
<dbReference type="EMBL" id="QJKJ01009978">
    <property type="protein sequence ID" value="RDX75008.1"/>
    <property type="molecule type" value="Genomic_DNA"/>
</dbReference>
<sequence length="82" mass="9399">MTGQPLRRPLSLKDYLTKLMGVSISIPAPDECMSVAAFVKELHASPFDESLVHRGPRMCWKTRGEKYFISSVYQLHRLISYL</sequence>
<accession>A0A371F9Q3</accession>
<feature type="non-terminal residue" evidence="1">
    <location>
        <position position="1"/>
    </location>
</feature>
<comment type="caution">
    <text evidence="1">The sequence shown here is derived from an EMBL/GenBank/DDBJ whole genome shotgun (WGS) entry which is preliminary data.</text>
</comment>
<protein>
    <submittedName>
        <fullName evidence="1">Uncharacterized protein</fullName>
    </submittedName>
</protein>
<name>A0A371F9Q3_MUCPR</name>
<reference evidence="1" key="1">
    <citation type="submission" date="2018-05" db="EMBL/GenBank/DDBJ databases">
        <title>Draft genome of Mucuna pruriens seed.</title>
        <authorList>
            <person name="Nnadi N.E."/>
            <person name="Vos R."/>
            <person name="Hasami M.H."/>
            <person name="Devisetty U.K."/>
            <person name="Aguiy J.C."/>
        </authorList>
    </citation>
    <scope>NUCLEOTIDE SEQUENCE [LARGE SCALE GENOMIC DNA]</scope>
    <source>
        <strain evidence="1">JCA_2017</strain>
    </source>
</reference>
<dbReference type="Proteomes" id="UP000257109">
    <property type="component" value="Unassembled WGS sequence"/>
</dbReference>
<dbReference type="AlphaFoldDB" id="A0A371F9Q3"/>